<evidence type="ECO:0000313" key="2">
    <source>
        <dbReference type="Proteomes" id="UP000566813"/>
    </source>
</evidence>
<proteinExistence type="predicted"/>
<keyword evidence="2" id="KW-1185">Reference proteome</keyword>
<dbReference type="AlphaFoldDB" id="A0A7X1FV18"/>
<dbReference type="EMBL" id="JACLAW010000026">
    <property type="protein sequence ID" value="MBC2667519.1"/>
    <property type="molecule type" value="Genomic_DNA"/>
</dbReference>
<comment type="caution">
    <text evidence="1">The sequence shown here is derived from an EMBL/GenBank/DDBJ whole genome shotgun (WGS) entry which is preliminary data.</text>
</comment>
<dbReference type="Gene3D" id="3.40.190.10">
    <property type="entry name" value="Periplasmic binding protein-like II"/>
    <property type="match status" value="1"/>
</dbReference>
<organism evidence="1 2">
    <name type="scientific">Novosphingobium flavum</name>
    <dbReference type="NCBI Taxonomy" id="1778672"/>
    <lineage>
        <taxon>Bacteria</taxon>
        <taxon>Pseudomonadati</taxon>
        <taxon>Pseudomonadota</taxon>
        <taxon>Alphaproteobacteria</taxon>
        <taxon>Sphingomonadales</taxon>
        <taxon>Sphingomonadaceae</taxon>
        <taxon>Novosphingobium</taxon>
    </lineage>
</organism>
<protein>
    <submittedName>
        <fullName evidence="1">Phosphate ABC transporter substrate-binding protein</fullName>
    </submittedName>
</protein>
<dbReference type="Proteomes" id="UP000566813">
    <property type="component" value="Unassembled WGS sequence"/>
</dbReference>
<name>A0A7X1FV18_9SPHN</name>
<dbReference type="RefSeq" id="WP_185665812.1">
    <property type="nucleotide sequence ID" value="NZ_JACLAW010000026.1"/>
</dbReference>
<sequence length="298" mass="32725">MTTSTAAATITLPTNLAEYPSTLALREGRITSDLVTLDYQGPKAASSGFKDMIRNEKYLAGELAIVTYLQAKCWDKPWVLLPFAVSGRTQHHCIGYNRELGVISPKDIEGRKVGVRSYAQTTGLWVRGILKHEYGVDLDKVEWLTVVDGHLTEYSDPANCTRLPAGSSLADMMMNGEIAAALMGNEMPKDDRIATLVPDAMAEGARWAAREGYIPINHMFVVHKDHASPEVLREIFRMLKESREAAPEAVQAKLPGIGLEANRKGIQAAIDLALEQKIIPRRLSVDELFAGVPDDLLA</sequence>
<reference evidence="1 2" key="1">
    <citation type="submission" date="2020-08" db="EMBL/GenBank/DDBJ databases">
        <title>The genome sequence of type strain Novosphingobium flavum NBRC 111647.</title>
        <authorList>
            <person name="Liu Y."/>
        </authorList>
    </citation>
    <scope>NUCLEOTIDE SEQUENCE [LARGE SCALE GENOMIC DNA]</scope>
    <source>
        <strain evidence="1 2">NBRC 111647</strain>
    </source>
</reference>
<gene>
    <name evidence="1" type="ORF">H7F51_18525</name>
</gene>
<accession>A0A7X1FV18</accession>
<dbReference type="SUPFAM" id="SSF53850">
    <property type="entry name" value="Periplasmic binding protein-like II"/>
    <property type="match status" value="1"/>
</dbReference>
<evidence type="ECO:0000313" key="1">
    <source>
        <dbReference type="EMBL" id="MBC2667519.1"/>
    </source>
</evidence>